<dbReference type="Proteomes" id="UP000316500">
    <property type="component" value="Unassembled WGS sequence"/>
</dbReference>
<evidence type="ECO:0000313" key="2">
    <source>
        <dbReference type="Proteomes" id="UP000316500"/>
    </source>
</evidence>
<dbReference type="SUPFAM" id="SSF52980">
    <property type="entry name" value="Restriction endonuclease-like"/>
    <property type="match status" value="1"/>
</dbReference>
<dbReference type="RefSeq" id="WP_144652732.1">
    <property type="nucleotide sequence ID" value="NZ_VNFK01000019.1"/>
</dbReference>
<proteinExistence type="predicted"/>
<evidence type="ECO:0008006" key="3">
    <source>
        <dbReference type="Google" id="ProtNLM"/>
    </source>
</evidence>
<name>A0A558GR42_PAENT</name>
<dbReference type="AlphaFoldDB" id="A0A558GR42"/>
<dbReference type="InterPro" id="IPR011335">
    <property type="entry name" value="Restrct_endonuc-II-like"/>
</dbReference>
<reference evidence="1 2" key="1">
    <citation type="submission" date="2019-07" db="EMBL/GenBank/DDBJ databases">
        <title>Diversity of Bacteria from Kongsfjorden, Arctic.</title>
        <authorList>
            <person name="Yu Y."/>
        </authorList>
    </citation>
    <scope>NUCLEOTIDE SEQUENCE [LARGE SCALE GENOMIC DNA]</scope>
    <source>
        <strain evidence="1 2">SM1928</strain>
    </source>
</reference>
<sequence>MRRAPLPDHLATGSFSVHASDKAGVTRSRTRAKDLLLVSRGIRVPAASDASGAAALRAYTDLDDSSILVSLSAARIWGIPVPARHSGDWRIHLARRRGFSFPRRVNVAGHLFTLLPEETVEYDGVRVTSPARTWLDLAALWTVEDLVVAGDHLVCSHGPDFPVPKEALCSIEELKHTVGSHPGMRGVRTARAALELIRVGADSAPESRMRLALVNANLPEPVLNHAIRNQFGHAVLWPDAAYLEHRVSLQYDGHHHGGAEQHLRDIERQEKSLALGWLEVRISKHDLEGERPAVVHKVRRALQSRGWRAR</sequence>
<accession>A0A558GR42</accession>
<comment type="caution">
    <text evidence="1">The sequence shown here is derived from an EMBL/GenBank/DDBJ whole genome shotgun (WGS) entry which is preliminary data.</text>
</comment>
<gene>
    <name evidence="1" type="ORF">FQP90_19545</name>
</gene>
<dbReference type="EMBL" id="VNFK01000019">
    <property type="protein sequence ID" value="TVU59293.1"/>
    <property type="molecule type" value="Genomic_DNA"/>
</dbReference>
<dbReference type="OrthoDB" id="3234479at2"/>
<evidence type="ECO:0000313" key="1">
    <source>
        <dbReference type="EMBL" id="TVU59293.1"/>
    </source>
</evidence>
<organism evidence="1 2">
    <name type="scientific">Paenarthrobacter nitroguajacolicus</name>
    <name type="common">Arthrobacter nitroguajacolicus</name>
    <dbReference type="NCBI Taxonomy" id="211146"/>
    <lineage>
        <taxon>Bacteria</taxon>
        <taxon>Bacillati</taxon>
        <taxon>Actinomycetota</taxon>
        <taxon>Actinomycetes</taxon>
        <taxon>Micrococcales</taxon>
        <taxon>Micrococcaceae</taxon>
        <taxon>Paenarthrobacter</taxon>
    </lineage>
</organism>
<protein>
    <recommendedName>
        <fullName evidence="3">DUF559 domain-containing protein</fullName>
    </recommendedName>
</protein>